<evidence type="ECO:0000313" key="2">
    <source>
        <dbReference type="EMBL" id="MPM88352.1"/>
    </source>
</evidence>
<name>A0A645DIC9_9ZZZZ</name>
<gene>
    <name evidence="2" type="ORF">SDC9_135454</name>
</gene>
<organism evidence="2">
    <name type="scientific">bioreactor metagenome</name>
    <dbReference type="NCBI Taxonomy" id="1076179"/>
    <lineage>
        <taxon>unclassified sequences</taxon>
        <taxon>metagenomes</taxon>
        <taxon>ecological metagenomes</taxon>
    </lineage>
</organism>
<protein>
    <submittedName>
        <fullName evidence="2">Uncharacterized protein</fullName>
    </submittedName>
</protein>
<comment type="caution">
    <text evidence="2">The sequence shown here is derived from an EMBL/GenBank/DDBJ whole genome shotgun (WGS) entry which is preliminary data.</text>
</comment>
<evidence type="ECO:0000256" key="1">
    <source>
        <dbReference type="SAM" id="MobiDB-lite"/>
    </source>
</evidence>
<dbReference type="EMBL" id="VSSQ01035979">
    <property type="protein sequence ID" value="MPM88352.1"/>
    <property type="molecule type" value="Genomic_DNA"/>
</dbReference>
<feature type="region of interest" description="Disordered" evidence="1">
    <location>
        <begin position="37"/>
        <end position="59"/>
    </location>
</feature>
<sequence length="108" mass="12055">MPAGHQQQRAWAGVLAVLGQFINSVVGEEGMRRINTSSRKTARGGNEHPVVGAAHQAHKEGRHGREMLYLVERFPQQVNVFSLNFLFLVMVQSISNKNRGSICAHYRS</sequence>
<accession>A0A645DIC9</accession>
<proteinExistence type="predicted"/>
<dbReference type="AlphaFoldDB" id="A0A645DIC9"/>
<reference evidence="2" key="1">
    <citation type="submission" date="2019-08" db="EMBL/GenBank/DDBJ databases">
        <authorList>
            <person name="Kucharzyk K."/>
            <person name="Murdoch R.W."/>
            <person name="Higgins S."/>
            <person name="Loffler F."/>
        </authorList>
    </citation>
    <scope>NUCLEOTIDE SEQUENCE</scope>
</reference>